<dbReference type="OrthoDB" id="9927943at2"/>
<dbReference type="AlphaFoldDB" id="A0A5B9WFF2"/>
<evidence type="ECO:0000313" key="2">
    <source>
        <dbReference type="Proteomes" id="UP000324233"/>
    </source>
</evidence>
<gene>
    <name evidence="1" type="ORF">OJF2_79170</name>
</gene>
<keyword evidence="2" id="KW-1185">Reference proteome</keyword>
<reference evidence="1 2" key="1">
    <citation type="submission" date="2019-08" db="EMBL/GenBank/DDBJ databases">
        <title>Deep-cultivation of Planctomycetes and their phenomic and genomic characterization uncovers novel biology.</title>
        <authorList>
            <person name="Wiegand S."/>
            <person name="Jogler M."/>
            <person name="Boedeker C."/>
            <person name="Pinto D."/>
            <person name="Vollmers J."/>
            <person name="Rivas-Marin E."/>
            <person name="Kohn T."/>
            <person name="Peeters S.H."/>
            <person name="Heuer A."/>
            <person name="Rast P."/>
            <person name="Oberbeckmann S."/>
            <person name="Bunk B."/>
            <person name="Jeske O."/>
            <person name="Meyerdierks A."/>
            <person name="Storesund J.E."/>
            <person name="Kallscheuer N."/>
            <person name="Luecker S."/>
            <person name="Lage O.M."/>
            <person name="Pohl T."/>
            <person name="Merkel B.J."/>
            <person name="Hornburger P."/>
            <person name="Mueller R.-W."/>
            <person name="Bruemmer F."/>
            <person name="Labrenz M."/>
            <person name="Spormann A.M."/>
            <person name="Op den Camp H."/>
            <person name="Overmann J."/>
            <person name="Amann R."/>
            <person name="Jetten M.S.M."/>
            <person name="Mascher T."/>
            <person name="Medema M.H."/>
            <person name="Devos D.P."/>
            <person name="Kaster A.-K."/>
            <person name="Ovreas L."/>
            <person name="Rohde M."/>
            <person name="Galperin M.Y."/>
            <person name="Jogler C."/>
        </authorList>
    </citation>
    <scope>NUCLEOTIDE SEQUENCE [LARGE SCALE GENOMIC DNA]</scope>
    <source>
        <strain evidence="1 2">OJF2</strain>
        <plasmid evidence="2">pojf2_1</plasmid>
    </source>
</reference>
<evidence type="ECO:0000313" key="1">
    <source>
        <dbReference type="EMBL" id="QEH39302.1"/>
    </source>
</evidence>
<geneLocation type="plasmid" evidence="2">
    <name>pojf2_1</name>
</geneLocation>
<dbReference type="Proteomes" id="UP000324233">
    <property type="component" value="Plasmid pOJF2_1"/>
</dbReference>
<dbReference type="EMBL" id="CP042998">
    <property type="protein sequence ID" value="QEH39302.1"/>
    <property type="molecule type" value="Genomic_DNA"/>
</dbReference>
<proteinExistence type="predicted"/>
<sequence length="110" mass="11669">MTIENAAGGRARPAGWLLGLALVAATMAAGCDNDADLPPGVTKKAIAFKKVPEALRAAAKKHSPGVDFQEGWENLDAQGKLHSYEIRGRQSNGKIREVRVSTSGEILESE</sequence>
<keyword evidence="1" id="KW-0614">Plasmid</keyword>
<dbReference type="RefSeq" id="WP_148599187.1">
    <property type="nucleotide sequence ID" value="NZ_CP042998.1"/>
</dbReference>
<evidence type="ECO:0008006" key="3">
    <source>
        <dbReference type="Google" id="ProtNLM"/>
    </source>
</evidence>
<dbReference type="KEGG" id="agv:OJF2_79170"/>
<organism evidence="1 2">
    <name type="scientific">Aquisphaera giovannonii</name>
    <dbReference type="NCBI Taxonomy" id="406548"/>
    <lineage>
        <taxon>Bacteria</taxon>
        <taxon>Pseudomonadati</taxon>
        <taxon>Planctomycetota</taxon>
        <taxon>Planctomycetia</taxon>
        <taxon>Isosphaerales</taxon>
        <taxon>Isosphaeraceae</taxon>
        <taxon>Aquisphaera</taxon>
    </lineage>
</organism>
<accession>A0A5B9WFF2</accession>
<protein>
    <recommendedName>
        <fullName evidence="3">PepSY domain-containing protein</fullName>
    </recommendedName>
</protein>
<name>A0A5B9WFF2_9BACT</name>